<dbReference type="EMBL" id="CM035407">
    <property type="protein sequence ID" value="KAH7444881.1"/>
    <property type="molecule type" value="Genomic_DNA"/>
</dbReference>
<evidence type="ECO:0000256" key="7">
    <source>
        <dbReference type="ARBA" id="ARBA00023242"/>
    </source>
</evidence>
<evidence type="ECO:0000256" key="4">
    <source>
        <dbReference type="ARBA" id="ARBA00022833"/>
    </source>
</evidence>
<dbReference type="InterPro" id="IPR006510">
    <property type="entry name" value="Znf_LRP1"/>
</dbReference>
<dbReference type="GO" id="GO:0045893">
    <property type="term" value="P:positive regulation of DNA-templated transcription"/>
    <property type="evidence" value="ECO:0007669"/>
    <property type="project" value="TreeGrafter"/>
</dbReference>
<dbReference type="PANTHER" id="PTHR31604">
    <property type="entry name" value="PROTEIN LATERAL ROOT PRIMORDIUM 1"/>
    <property type="match status" value="1"/>
</dbReference>
<evidence type="ECO:0000256" key="6">
    <source>
        <dbReference type="ARBA" id="ARBA00023159"/>
    </source>
</evidence>
<dbReference type="GO" id="GO:0046872">
    <property type="term" value="F:metal ion binding"/>
    <property type="evidence" value="ECO:0007669"/>
    <property type="project" value="UniProtKB-KW"/>
</dbReference>
<gene>
    <name evidence="9" type="ORF">KP509_02G095600</name>
</gene>
<dbReference type="AlphaFoldDB" id="A0A8T2V8T8"/>
<accession>A0A8T2V8T8</accession>
<protein>
    <submittedName>
        <fullName evidence="9">Uncharacterized protein</fullName>
    </submittedName>
</protein>
<feature type="compositionally biased region" description="Low complexity" evidence="8">
    <location>
        <begin position="404"/>
        <end position="420"/>
    </location>
</feature>
<dbReference type="InterPro" id="IPR007818">
    <property type="entry name" value="SHI"/>
</dbReference>
<evidence type="ECO:0000313" key="10">
    <source>
        <dbReference type="Proteomes" id="UP000825935"/>
    </source>
</evidence>
<dbReference type="GO" id="GO:0003700">
    <property type="term" value="F:DNA-binding transcription factor activity"/>
    <property type="evidence" value="ECO:0007669"/>
    <property type="project" value="InterPro"/>
</dbReference>
<dbReference type="PANTHER" id="PTHR31604:SF30">
    <property type="entry name" value="PROTEIN LATERAL ROOT PRIMORDIUM 1"/>
    <property type="match status" value="1"/>
</dbReference>
<feature type="region of interest" description="Disordered" evidence="8">
    <location>
        <begin position="135"/>
        <end position="184"/>
    </location>
</feature>
<feature type="region of interest" description="Disordered" evidence="8">
    <location>
        <begin position="239"/>
        <end position="266"/>
    </location>
</feature>
<evidence type="ECO:0000256" key="5">
    <source>
        <dbReference type="ARBA" id="ARBA00023125"/>
    </source>
</evidence>
<comment type="caution">
    <text evidence="9">The sequence shown here is derived from an EMBL/GenBank/DDBJ whole genome shotgun (WGS) entry which is preliminary data.</text>
</comment>
<dbReference type="Proteomes" id="UP000825935">
    <property type="component" value="Chromosome 2"/>
</dbReference>
<evidence type="ECO:0000256" key="8">
    <source>
        <dbReference type="SAM" id="MobiDB-lite"/>
    </source>
</evidence>
<evidence type="ECO:0000256" key="1">
    <source>
        <dbReference type="ARBA" id="ARBA00004123"/>
    </source>
</evidence>
<dbReference type="Pfam" id="PF05142">
    <property type="entry name" value="DUF702"/>
    <property type="match status" value="1"/>
</dbReference>
<keyword evidence="10" id="KW-1185">Reference proteome</keyword>
<reference evidence="9" key="1">
    <citation type="submission" date="2021-08" db="EMBL/GenBank/DDBJ databases">
        <title>WGS assembly of Ceratopteris richardii.</title>
        <authorList>
            <person name="Marchant D.B."/>
            <person name="Chen G."/>
            <person name="Jenkins J."/>
            <person name="Shu S."/>
            <person name="Leebens-Mack J."/>
            <person name="Grimwood J."/>
            <person name="Schmutz J."/>
            <person name="Soltis P."/>
            <person name="Soltis D."/>
            <person name="Chen Z.-H."/>
        </authorList>
    </citation>
    <scope>NUCLEOTIDE SEQUENCE</scope>
    <source>
        <strain evidence="9">Whitten #5841</strain>
        <tissue evidence="9">Leaf</tissue>
    </source>
</reference>
<keyword evidence="4" id="KW-0862">Zinc</keyword>
<keyword evidence="5" id="KW-0238">DNA-binding</keyword>
<keyword evidence="3" id="KW-0479">Metal-binding</keyword>
<sequence length="542" mass="57741">MAISAEEMVARNLASPLAAAFGTLSSMRLMPGSSSTALPAVRDPMGVVNDHNPRNNMNRDLINVRGDLAGLYPAVPRLGSGGPEGGLLLNHPALVNVDPSSGNLARSGINSGMLSFVGGEFRLHNFGRAYNAEEGADASSMQPLLTSASQRTEGPDSVAPSTSPRAVKSSWQQGDPPAPRIRSTIEELENVETRAMTRKDSPGLSMAPGEVAREQHLHQLALVQVNKDVQGVSRGNTTELQSQTERCGSFEPQQGSQRLRELGGRSESRTIVPEAVGAEGASSGSTACQDCGNQAKKDCVHMRCRTCCRSRGFECSTHVKSTWVPVSKRRQRQLQQAGLLACPPGNTDHQHYQESWKLSRLKRARTCISPTAMGATSASGILGIKQLHHRHHHLQTSAAGGEMGTTSRASSSTGTPPRSSDMNSGPSIAAFPTLSQEGHEGVGVFPPEFKAEALFRCLRISRLSDAHEEYGYQTEIKIGGHIFKGILHDQGAERRELNAASIAELHLGGRNIQTGAAGPIDLSGMYGSMTTGSAMLGGFQQE</sequence>
<keyword evidence="6" id="KW-0010">Activator</keyword>
<feature type="compositionally biased region" description="Polar residues" evidence="8">
    <location>
        <begin position="139"/>
        <end position="152"/>
    </location>
</feature>
<feature type="region of interest" description="Disordered" evidence="8">
    <location>
        <begin position="32"/>
        <end position="54"/>
    </location>
</feature>
<organism evidence="9 10">
    <name type="scientific">Ceratopteris richardii</name>
    <name type="common">Triangle waterfern</name>
    <dbReference type="NCBI Taxonomy" id="49495"/>
    <lineage>
        <taxon>Eukaryota</taxon>
        <taxon>Viridiplantae</taxon>
        <taxon>Streptophyta</taxon>
        <taxon>Embryophyta</taxon>
        <taxon>Tracheophyta</taxon>
        <taxon>Polypodiopsida</taxon>
        <taxon>Polypodiidae</taxon>
        <taxon>Polypodiales</taxon>
        <taxon>Pteridineae</taxon>
        <taxon>Pteridaceae</taxon>
        <taxon>Parkerioideae</taxon>
        <taxon>Ceratopteris</taxon>
    </lineage>
</organism>
<evidence type="ECO:0000313" key="9">
    <source>
        <dbReference type="EMBL" id="KAH7444881.1"/>
    </source>
</evidence>
<feature type="region of interest" description="Disordered" evidence="8">
    <location>
        <begin position="390"/>
        <end position="432"/>
    </location>
</feature>
<dbReference type="NCBIfam" id="TIGR01623">
    <property type="entry name" value="put_zinc_LRP1"/>
    <property type="match status" value="1"/>
</dbReference>
<dbReference type="GO" id="GO:0005634">
    <property type="term" value="C:nucleus"/>
    <property type="evidence" value="ECO:0007669"/>
    <property type="project" value="UniProtKB-SubCell"/>
</dbReference>
<name>A0A8T2V8T8_CERRI</name>
<dbReference type="GO" id="GO:0003677">
    <property type="term" value="F:DNA binding"/>
    <property type="evidence" value="ECO:0007669"/>
    <property type="project" value="UniProtKB-KW"/>
</dbReference>
<evidence type="ECO:0000256" key="3">
    <source>
        <dbReference type="ARBA" id="ARBA00022723"/>
    </source>
</evidence>
<feature type="compositionally biased region" description="Polar residues" evidence="8">
    <location>
        <begin position="239"/>
        <end position="257"/>
    </location>
</feature>
<dbReference type="NCBIfam" id="TIGR01624">
    <property type="entry name" value="LRP1_Cterm"/>
    <property type="match status" value="1"/>
</dbReference>
<feature type="compositionally biased region" description="Polar residues" evidence="8">
    <location>
        <begin position="159"/>
        <end position="173"/>
    </location>
</feature>
<dbReference type="OrthoDB" id="692274at2759"/>
<proteinExistence type="inferred from homology"/>
<evidence type="ECO:0000256" key="2">
    <source>
        <dbReference type="ARBA" id="ARBA00006911"/>
    </source>
</evidence>
<dbReference type="InterPro" id="IPR006511">
    <property type="entry name" value="SHI_C"/>
</dbReference>
<keyword evidence="7" id="KW-0539">Nucleus</keyword>
<comment type="similarity">
    <text evidence="2">Belongs to the SHI protein family.</text>
</comment>
<comment type="subcellular location">
    <subcellularLocation>
        <location evidence="1">Nucleus</location>
    </subcellularLocation>
</comment>